<proteinExistence type="inferred from homology"/>
<accession>A0A2W7I6L5</accession>
<evidence type="ECO:0000256" key="12">
    <source>
        <dbReference type="ARBA" id="ARBA00048594"/>
    </source>
</evidence>
<dbReference type="PROSITE" id="PS50052">
    <property type="entry name" value="GUANYLATE_KINASE_2"/>
    <property type="match status" value="1"/>
</dbReference>
<dbReference type="Proteomes" id="UP000249688">
    <property type="component" value="Unassembled WGS sequence"/>
</dbReference>
<dbReference type="InterPro" id="IPR027417">
    <property type="entry name" value="P-loop_NTPase"/>
</dbReference>
<dbReference type="AlphaFoldDB" id="A0A2W7I6L5"/>
<evidence type="ECO:0000256" key="6">
    <source>
        <dbReference type="ARBA" id="ARBA00022490"/>
    </source>
</evidence>
<evidence type="ECO:0000256" key="10">
    <source>
        <dbReference type="ARBA" id="ARBA00022840"/>
    </source>
</evidence>
<dbReference type="EC" id="2.7.4.8" evidence="4 13"/>
<dbReference type="FunFam" id="3.30.63.10:FF:000005">
    <property type="entry name" value="Guanylate kinase"/>
    <property type="match status" value="1"/>
</dbReference>
<organism evidence="15 16">
    <name type="scientific">Humitalea rosea</name>
    <dbReference type="NCBI Taxonomy" id="990373"/>
    <lineage>
        <taxon>Bacteria</taxon>
        <taxon>Pseudomonadati</taxon>
        <taxon>Pseudomonadota</taxon>
        <taxon>Alphaproteobacteria</taxon>
        <taxon>Acetobacterales</taxon>
        <taxon>Roseomonadaceae</taxon>
        <taxon>Humitalea</taxon>
    </lineage>
</organism>
<keyword evidence="8 13" id="KW-0547">Nucleotide-binding</keyword>
<dbReference type="GO" id="GO:0005524">
    <property type="term" value="F:ATP binding"/>
    <property type="evidence" value="ECO:0007669"/>
    <property type="project" value="UniProtKB-UniRule"/>
</dbReference>
<keyword evidence="6 13" id="KW-0963">Cytoplasm</keyword>
<dbReference type="PANTHER" id="PTHR23117:SF13">
    <property type="entry name" value="GUANYLATE KINASE"/>
    <property type="match status" value="1"/>
</dbReference>
<evidence type="ECO:0000256" key="4">
    <source>
        <dbReference type="ARBA" id="ARBA00012961"/>
    </source>
</evidence>
<evidence type="ECO:0000256" key="3">
    <source>
        <dbReference type="ARBA" id="ARBA00005790"/>
    </source>
</evidence>
<dbReference type="Pfam" id="PF00625">
    <property type="entry name" value="Guanylate_kin"/>
    <property type="match status" value="1"/>
</dbReference>
<dbReference type="RefSeq" id="WP_111399249.1">
    <property type="nucleotide sequence ID" value="NZ_QKYU01000018.1"/>
</dbReference>
<comment type="caution">
    <text evidence="15">The sequence shown here is derived from an EMBL/GenBank/DDBJ whole genome shotgun (WGS) entry which is preliminary data.</text>
</comment>
<dbReference type="Gene3D" id="3.30.63.10">
    <property type="entry name" value="Guanylate Kinase phosphate binding domain"/>
    <property type="match status" value="1"/>
</dbReference>
<dbReference type="SUPFAM" id="SSF52540">
    <property type="entry name" value="P-loop containing nucleoside triphosphate hydrolases"/>
    <property type="match status" value="1"/>
</dbReference>
<evidence type="ECO:0000256" key="2">
    <source>
        <dbReference type="ARBA" id="ARBA00004496"/>
    </source>
</evidence>
<evidence type="ECO:0000313" key="15">
    <source>
        <dbReference type="EMBL" id="PZW42294.1"/>
    </source>
</evidence>
<keyword evidence="7 13" id="KW-0808">Transferase</keyword>
<keyword evidence="16" id="KW-1185">Reference proteome</keyword>
<evidence type="ECO:0000256" key="13">
    <source>
        <dbReference type="HAMAP-Rule" id="MF_00328"/>
    </source>
</evidence>
<evidence type="ECO:0000256" key="7">
    <source>
        <dbReference type="ARBA" id="ARBA00022679"/>
    </source>
</evidence>
<dbReference type="Gene3D" id="3.40.50.300">
    <property type="entry name" value="P-loop containing nucleotide triphosphate hydrolases"/>
    <property type="match status" value="1"/>
</dbReference>
<comment type="catalytic activity">
    <reaction evidence="12 13">
        <text>GMP + ATP = GDP + ADP</text>
        <dbReference type="Rhea" id="RHEA:20780"/>
        <dbReference type="ChEBI" id="CHEBI:30616"/>
        <dbReference type="ChEBI" id="CHEBI:58115"/>
        <dbReference type="ChEBI" id="CHEBI:58189"/>
        <dbReference type="ChEBI" id="CHEBI:456216"/>
        <dbReference type="EC" id="2.7.4.8"/>
    </reaction>
</comment>
<evidence type="ECO:0000256" key="9">
    <source>
        <dbReference type="ARBA" id="ARBA00022777"/>
    </source>
</evidence>
<dbReference type="InterPro" id="IPR020590">
    <property type="entry name" value="Guanylate_kinase_CS"/>
</dbReference>
<evidence type="ECO:0000313" key="16">
    <source>
        <dbReference type="Proteomes" id="UP000249688"/>
    </source>
</evidence>
<dbReference type="InterPro" id="IPR017665">
    <property type="entry name" value="Guanylate_kinase"/>
</dbReference>
<keyword evidence="9 13" id="KW-0418">Kinase</keyword>
<sequence>MTRRGVCLVLSAPSGTGKSSVGRALLAREPELSLSVSATTRAPRPGEVEGVHYYFRSLPEFAALAAAGAMLEHAEVFGRHYGTPRAPVEAALAAGRDVLFDIDWQGHQQLRLALPQDVVGVFLLPPSLTELRRRLETRAQDGPAEIERRMASAHDEIAHWAEFDHLLLNDSFEATVEAVRCVLHAARSARHRQPGLAAHAAAMLQREY</sequence>
<evidence type="ECO:0000256" key="8">
    <source>
        <dbReference type="ARBA" id="ARBA00022741"/>
    </source>
</evidence>
<feature type="binding site" evidence="13">
    <location>
        <begin position="12"/>
        <end position="19"/>
    </location>
    <ligand>
        <name>ATP</name>
        <dbReference type="ChEBI" id="CHEBI:30616"/>
    </ligand>
</feature>
<dbReference type="PANTHER" id="PTHR23117">
    <property type="entry name" value="GUANYLATE KINASE-RELATED"/>
    <property type="match status" value="1"/>
</dbReference>
<dbReference type="InterPro" id="IPR008145">
    <property type="entry name" value="GK/Ca_channel_bsu"/>
</dbReference>
<dbReference type="NCBIfam" id="TIGR03263">
    <property type="entry name" value="guanyl_kin"/>
    <property type="match status" value="1"/>
</dbReference>
<dbReference type="SMART" id="SM00072">
    <property type="entry name" value="GuKc"/>
    <property type="match status" value="1"/>
</dbReference>
<comment type="function">
    <text evidence="1 13">Essential for recycling GMP and indirectly, cGMP.</text>
</comment>
<protein>
    <recommendedName>
        <fullName evidence="5 13">Guanylate kinase</fullName>
        <ecNumber evidence="4 13">2.7.4.8</ecNumber>
    </recommendedName>
    <alternativeName>
        <fullName evidence="11 13">GMP kinase</fullName>
    </alternativeName>
</protein>
<dbReference type="OrthoDB" id="9808150at2"/>
<name>A0A2W7I6L5_9PROT</name>
<dbReference type="GO" id="GO:0005829">
    <property type="term" value="C:cytosol"/>
    <property type="evidence" value="ECO:0007669"/>
    <property type="project" value="TreeGrafter"/>
</dbReference>
<feature type="domain" description="Guanylate kinase-like" evidence="14">
    <location>
        <begin position="5"/>
        <end position="184"/>
    </location>
</feature>
<keyword evidence="10 13" id="KW-0067">ATP-binding</keyword>
<dbReference type="CDD" id="cd00071">
    <property type="entry name" value="GMPK"/>
    <property type="match status" value="1"/>
</dbReference>
<evidence type="ECO:0000256" key="5">
    <source>
        <dbReference type="ARBA" id="ARBA00016296"/>
    </source>
</evidence>
<dbReference type="GO" id="GO:0004385">
    <property type="term" value="F:GMP kinase activity"/>
    <property type="evidence" value="ECO:0007669"/>
    <property type="project" value="UniProtKB-UniRule"/>
</dbReference>
<evidence type="ECO:0000259" key="14">
    <source>
        <dbReference type="PROSITE" id="PS50052"/>
    </source>
</evidence>
<evidence type="ECO:0000256" key="1">
    <source>
        <dbReference type="ARBA" id="ARBA00003531"/>
    </source>
</evidence>
<comment type="similarity">
    <text evidence="3 13">Belongs to the guanylate kinase family.</text>
</comment>
<dbReference type="HAMAP" id="MF_00328">
    <property type="entry name" value="Guanylate_kinase"/>
    <property type="match status" value="1"/>
</dbReference>
<evidence type="ECO:0000256" key="11">
    <source>
        <dbReference type="ARBA" id="ARBA00030128"/>
    </source>
</evidence>
<dbReference type="PROSITE" id="PS00856">
    <property type="entry name" value="GUANYLATE_KINASE_1"/>
    <property type="match status" value="1"/>
</dbReference>
<dbReference type="EMBL" id="QKYU01000018">
    <property type="protein sequence ID" value="PZW42294.1"/>
    <property type="molecule type" value="Genomic_DNA"/>
</dbReference>
<gene>
    <name evidence="13" type="primary">gmk</name>
    <name evidence="15" type="ORF">C8P66_11880</name>
</gene>
<reference evidence="15 16" key="1">
    <citation type="submission" date="2018-06" db="EMBL/GenBank/DDBJ databases">
        <title>Genomic Encyclopedia of Archaeal and Bacterial Type Strains, Phase II (KMG-II): from individual species to whole genera.</title>
        <authorList>
            <person name="Goeker M."/>
        </authorList>
    </citation>
    <scope>NUCLEOTIDE SEQUENCE [LARGE SCALE GENOMIC DNA]</scope>
    <source>
        <strain evidence="15 16">DSM 24525</strain>
    </source>
</reference>
<dbReference type="InterPro" id="IPR008144">
    <property type="entry name" value="Guanylate_kin-like_dom"/>
</dbReference>
<comment type="subcellular location">
    <subcellularLocation>
        <location evidence="2 13">Cytoplasm</location>
    </subcellularLocation>
</comment>